<evidence type="ECO:0000313" key="4">
    <source>
        <dbReference type="EMBL" id="KAJ3427761.1"/>
    </source>
</evidence>
<dbReference type="AlphaFoldDB" id="A0AAV7YFR9"/>
<evidence type="ECO:0000256" key="2">
    <source>
        <dbReference type="ARBA" id="ARBA00023134"/>
    </source>
</evidence>
<protein>
    <submittedName>
        <fullName evidence="4">Ras-like protein</fullName>
    </submittedName>
</protein>
<name>A0AAV7YFR9_9EUKA</name>
<dbReference type="SMART" id="SM00175">
    <property type="entry name" value="RAB"/>
    <property type="match status" value="1"/>
</dbReference>
<dbReference type="GO" id="GO:0016020">
    <property type="term" value="C:membrane"/>
    <property type="evidence" value="ECO:0007669"/>
    <property type="project" value="InterPro"/>
</dbReference>
<dbReference type="NCBIfam" id="TIGR00231">
    <property type="entry name" value="small_GTP"/>
    <property type="match status" value="1"/>
</dbReference>
<keyword evidence="2" id="KW-0342">GTP-binding</keyword>
<dbReference type="PRINTS" id="PR00449">
    <property type="entry name" value="RASTRNSFRMNG"/>
</dbReference>
<accession>A0AAV7YFR9</accession>
<dbReference type="PROSITE" id="PS51419">
    <property type="entry name" value="RAB"/>
    <property type="match status" value="1"/>
</dbReference>
<evidence type="ECO:0000256" key="1">
    <source>
        <dbReference type="ARBA" id="ARBA00022741"/>
    </source>
</evidence>
<dbReference type="InterPro" id="IPR020849">
    <property type="entry name" value="Small_GTPase_Ras-type"/>
</dbReference>
<dbReference type="SUPFAM" id="SSF52540">
    <property type="entry name" value="P-loop containing nucleoside triphosphate hydrolases"/>
    <property type="match status" value="1"/>
</dbReference>
<dbReference type="FunFam" id="3.40.50.300:FF:001423">
    <property type="entry name" value="Ras family GTPase"/>
    <property type="match status" value="1"/>
</dbReference>
<dbReference type="GO" id="GO:0005525">
    <property type="term" value="F:GTP binding"/>
    <property type="evidence" value="ECO:0007669"/>
    <property type="project" value="UniProtKB-KW"/>
</dbReference>
<feature type="region of interest" description="Disordered" evidence="3">
    <location>
        <begin position="173"/>
        <end position="194"/>
    </location>
</feature>
<dbReference type="SMART" id="SM00173">
    <property type="entry name" value="RAS"/>
    <property type="match status" value="1"/>
</dbReference>
<evidence type="ECO:0000256" key="3">
    <source>
        <dbReference type="SAM" id="MobiDB-lite"/>
    </source>
</evidence>
<proteinExistence type="predicted"/>
<dbReference type="EMBL" id="JANTQA010000060">
    <property type="protein sequence ID" value="KAJ3427761.1"/>
    <property type="molecule type" value="Genomic_DNA"/>
</dbReference>
<dbReference type="GO" id="GO:0003924">
    <property type="term" value="F:GTPase activity"/>
    <property type="evidence" value="ECO:0007669"/>
    <property type="project" value="InterPro"/>
</dbReference>
<dbReference type="Pfam" id="PF00071">
    <property type="entry name" value="Ras"/>
    <property type="match status" value="1"/>
</dbReference>
<dbReference type="CDD" id="cd00876">
    <property type="entry name" value="Ras"/>
    <property type="match status" value="1"/>
</dbReference>
<dbReference type="PROSITE" id="PS51420">
    <property type="entry name" value="RHO"/>
    <property type="match status" value="1"/>
</dbReference>
<evidence type="ECO:0000313" key="5">
    <source>
        <dbReference type="Proteomes" id="UP001146793"/>
    </source>
</evidence>
<comment type="caution">
    <text evidence="4">The sequence shown here is derived from an EMBL/GenBank/DDBJ whole genome shotgun (WGS) entry which is preliminary data.</text>
</comment>
<dbReference type="InterPro" id="IPR027417">
    <property type="entry name" value="P-loop_NTPase"/>
</dbReference>
<keyword evidence="1" id="KW-0547">Nucleotide-binding</keyword>
<dbReference type="GO" id="GO:0007165">
    <property type="term" value="P:signal transduction"/>
    <property type="evidence" value="ECO:0007669"/>
    <property type="project" value="InterPro"/>
</dbReference>
<sequence>MTKYYLCVVGDWGVGKSALTLQFTQNYFVEEYDPTIEDYFRKHMEIEGENCFFEVLDTSGAEEYINLFKRFTSVADGVLVLYSITSRNSFDLVTVCCEQIRKYKDSDHCPIMIVATKADLEDDRKVSQGEGMDLAKSLNCSFIETSAKSNLNVEQAFIVLARKINKSRLDKLNNNLNNRKTNKNHKNKSTCEIL</sequence>
<dbReference type="InterPro" id="IPR005225">
    <property type="entry name" value="Small_GTP-bd"/>
</dbReference>
<dbReference type="SMART" id="SM00174">
    <property type="entry name" value="RHO"/>
    <property type="match status" value="1"/>
</dbReference>
<reference evidence="4" key="1">
    <citation type="submission" date="2022-08" db="EMBL/GenBank/DDBJ databases">
        <title>Novel sulphate-reducing endosymbionts in the free-living metamonad Anaeramoeba.</title>
        <authorList>
            <person name="Jerlstrom-Hultqvist J."/>
            <person name="Cepicka I."/>
            <person name="Gallot-Lavallee L."/>
            <person name="Salas-Leiva D."/>
            <person name="Curtis B.A."/>
            <person name="Zahonova K."/>
            <person name="Pipaliya S."/>
            <person name="Dacks J."/>
            <person name="Roger A.J."/>
        </authorList>
    </citation>
    <scope>NUCLEOTIDE SEQUENCE</scope>
    <source>
        <strain evidence="4">Busselton2</strain>
    </source>
</reference>
<gene>
    <name evidence="4" type="ORF">M0812_25390</name>
</gene>
<dbReference type="Proteomes" id="UP001146793">
    <property type="component" value="Unassembled WGS sequence"/>
</dbReference>
<dbReference type="PROSITE" id="PS51421">
    <property type="entry name" value="RAS"/>
    <property type="match status" value="1"/>
</dbReference>
<organism evidence="4 5">
    <name type="scientific">Anaeramoeba flamelloides</name>
    <dbReference type="NCBI Taxonomy" id="1746091"/>
    <lineage>
        <taxon>Eukaryota</taxon>
        <taxon>Metamonada</taxon>
        <taxon>Anaeramoebidae</taxon>
        <taxon>Anaeramoeba</taxon>
    </lineage>
</organism>
<dbReference type="Gene3D" id="3.40.50.300">
    <property type="entry name" value="P-loop containing nucleotide triphosphate hydrolases"/>
    <property type="match status" value="1"/>
</dbReference>
<dbReference type="InterPro" id="IPR001806">
    <property type="entry name" value="Small_GTPase"/>
</dbReference>
<dbReference type="PANTHER" id="PTHR24070">
    <property type="entry name" value="RAS, DI-RAS, AND RHEB FAMILY MEMBERS OF SMALL GTPASE SUPERFAMILY"/>
    <property type="match status" value="1"/>
</dbReference>